<keyword evidence="1" id="KW-0472">Membrane</keyword>
<evidence type="ECO:0000256" key="1">
    <source>
        <dbReference type="SAM" id="Phobius"/>
    </source>
</evidence>
<organism evidence="2 3">
    <name type="scientific">Acanthamoeba castellanii (strain ATCC 30010 / Neff)</name>
    <dbReference type="NCBI Taxonomy" id="1257118"/>
    <lineage>
        <taxon>Eukaryota</taxon>
        <taxon>Amoebozoa</taxon>
        <taxon>Discosea</taxon>
        <taxon>Longamoebia</taxon>
        <taxon>Centramoebida</taxon>
        <taxon>Acanthamoebidae</taxon>
        <taxon>Acanthamoeba</taxon>
    </lineage>
</organism>
<protein>
    <submittedName>
        <fullName evidence="2">Uncharacterized protein</fullName>
    </submittedName>
</protein>
<proteinExistence type="predicted"/>
<dbReference type="AlphaFoldDB" id="L8GEG3"/>
<dbReference type="KEGG" id="acan:ACA1_027150"/>
<feature type="transmembrane region" description="Helical" evidence="1">
    <location>
        <begin position="73"/>
        <end position="101"/>
    </location>
</feature>
<gene>
    <name evidence="2" type="ORF">ACA1_027150</name>
</gene>
<name>L8GEG3_ACACF</name>
<reference evidence="2 3" key="1">
    <citation type="journal article" date="2013" name="Genome Biol.">
        <title>Genome of Acanthamoeba castellanii highlights extensive lateral gene transfer and early evolution of tyrosine kinase signaling.</title>
        <authorList>
            <person name="Clarke M."/>
            <person name="Lohan A.J."/>
            <person name="Liu B."/>
            <person name="Lagkouvardos I."/>
            <person name="Roy S."/>
            <person name="Zafar N."/>
            <person name="Bertelli C."/>
            <person name="Schilde C."/>
            <person name="Kianianmomeni A."/>
            <person name="Burglin T.R."/>
            <person name="Frech C."/>
            <person name="Turcotte B."/>
            <person name="Kopec K.O."/>
            <person name="Synnott J.M."/>
            <person name="Choo C."/>
            <person name="Paponov I."/>
            <person name="Finkler A."/>
            <person name="Soon Heng Tan C."/>
            <person name="Hutchins A.P."/>
            <person name="Weinmeier T."/>
            <person name="Rattei T."/>
            <person name="Chu J.S."/>
            <person name="Gimenez G."/>
            <person name="Irimia M."/>
            <person name="Rigden D.J."/>
            <person name="Fitzpatrick D.A."/>
            <person name="Lorenzo-Morales J."/>
            <person name="Bateman A."/>
            <person name="Chiu C.H."/>
            <person name="Tang P."/>
            <person name="Hegemann P."/>
            <person name="Fromm H."/>
            <person name="Raoult D."/>
            <person name="Greub G."/>
            <person name="Miranda-Saavedra D."/>
            <person name="Chen N."/>
            <person name="Nash P."/>
            <person name="Ginger M.L."/>
            <person name="Horn M."/>
            <person name="Schaap P."/>
            <person name="Caler L."/>
            <person name="Loftus B."/>
        </authorList>
    </citation>
    <scope>NUCLEOTIDE SEQUENCE [LARGE SCALE GENOMIC DNA]</scope>
    <source>
        <strain evidence="2 3">Neff</strain>
    </source>
</reference>
<feature type="transmembrane region" description="Helical" evidence="1">
    <location>
        <begin position="29"/>
        <end position="53"/>
    </location>
</feature>
<sequence length="119" mass="12624">MGAALSEGAEQAMGWSEQLDALTHTRLDAVVFGGVLGLVAAALLQWVVWPYVLGWPAHEGSGGKRRGWTAPQFITASAILGAWFAGALGTLGIGLFVWGLAMWAFNRSARLGNTGWDRP</sequence>
<dbReference type="RefSeq" id="XP_004333503.1">
    <property type="nucleotide sequence ID" value="XM_004333455.1"/>
</dbReference>
<dbReference type="EMBL" id="KB008149">
    <property type="protein sequence ID" value="ELR11490.1"/>
    <property type="molecule type" value="Genomic_DNA"/>
</dbReference>
<evidence type="ECO:0000313" key="2">
    <source>
        <dbReference type="EMBL" id="ELR11490.1"/>
    </source>
</evidence>
<keyword evidence="1" id="KW-0812">Transmembrane</keyword>
<dbReference type="GeneID" id="14911935"/>
<accession>L8GEG3</accession>
<evidence type="ECO:0000313" key="3">
    <source>
        <dbReference type="Proteomes" id="UP000011083"/>
    </source>
</evidence>
<dbReference type="VEuPathDB" id="AmoebaDB:ACA1_027150"/>
<keyword evidence="1" id="KW-1133">Transmembrane helix</keyword>
<dbReference type="Proteomes" id="UP000011083">
    <property type="component" value="Unassembled WGS sequence"/>
</dbReference>
<keyword evidence="3" id="KW-1185">Reference proteome</keyword>